<evidence type="ECO:0000313" key="2">
    <source>
        <dbReference type="Proteomes" id="UP000799423"/>
    </source>
</evidence>
<dbReference type="OrthoDB" id="5351220at2759"/>
<accession>A0A6A7AZT4</accession>
<evidence type="ECO:0000313" key="1">
    <source>
        <dbReference type="EMBL" id="KAF2848796.1"/>
    </source>
</evidence>
<organism evidence="1 2">
    <name type="scientific">Plenodomus tracheiphilus IPT5</name>
    <dbReference type="NCBI Taxonomy" id="1408161"/>
    <lineage>
        <taxon>Eukaryota</taxon>
        <taxon>Fungi</taxon>
        <taxon>Dikarya</taxon>
        <taxon>Ascomycota</taxon>
        <taxon>Pezizomycotina</taxon>
        <taxon>Dothideomycetes</taxon>
        <taxon>Pleosporomycetidae</taxon>
        <taxon>Pleosporales</taxon>
        <taxon>Pleosporineae</taxon>
        <taxon>Leptosphaeriaceae</taxon>
        <taxon>Plenodomus</taxon>
    </lineage>
</organism>
<protein>
    <submittedName>
        <fullName evidence="1">Uncharacterized protein</fullName>
    </submittedName>
</protein>
<gene>
    <name evidence="1" type="ORF">T440DRAFT_509189</name>
</gene>
<sequence>MAYYTRVLRDSRHTGQEHAIDCSSSHHLYQGLSQVERRDDGGLHQMIDHRVLDGLFTKNYRGLDAENCELTVVITKFTTTDLCWWRETIPALRAKLHGQLSLQFEVLSPGTLRGMKHNAQPMEALSIREESYANAVTMGASVGISGAMNFVRTLGGTIRLSNGHSHGIANYHVVRDDDLNQDSIKLNTLPKRHRDSSILPTYFTSITI</sequence>
<dbReference type="Proteomes" id="UP000799423">
    <property type="component" value="Unassembled WGS sequence"/>
</dbReference>
<dbReference type="AlphaFoldDB" id="A0A6A7AZT4"/>
<keyword evidence="2" id="KW-1185">Reference proteome</keyword>
<name>A0A6A7AZT4_9PLEO</name>
<reference evidence="1" key="1">
    <citation type="submission" date="2020-01" db="EMBL/GenBank/DDBJ databases">
        <authorList>
            <consortium name="DOE Joint Genome Institute"/>
            <person name="Haridas S."/>
            <person name="Albert R."/>
            <person name="Binder M."/>
            <person name="Bloem J."/>
            <person name="Labutti K."/>
            <person name="Salamov A."/>
            <person name="Andreopoulos B."/>
            <person name="Baker S.E."/>
            <person name="Barry K."/>
            <person name="Bills G."/>
            <person name="Bluhm B.H."/>
            <person name="Cannon C."/>
            <person name="Castanera R."/>
            <person name="Culley D.E."/>
            <person name="Daum C."/>
            <person name="Ezra D."/>
            <person name="Gonzalez J.B."/>
            <person name="Henrissat B."/>
            <person name="Kuo A."/>
            <person name="Liang C."/>
            <person name="Lipzen A."/>
            <person name="Lutzoni F."/>
            <person name="Magnuson J."/>
            <person name="Mondo S."/>
            <person name="Nolan M."/>
            <person name="Ohm R."/>
            <person name="Pangilinan J."/>
            <person name="Park H.-J."/>
            <person name="Ramirez L."/>
            <person name="Alfaro M."/>
            <person name="Sun H."/>
            <person name="Tritt A."/>
            <person name="Yoshinaga Y."/>
            <person name="Zwiers L.-H."/>
            <person name="Turgeon B.G."/>
            <person name="Goodwin S.B."/>
            <person name="Spatafora J.W."/>
            <person name="Crous P.W."/>
            <person name="Grigoriev I.V."/>
        </authorList>
    </citation>
    <scope>NUCLEOTIDE SEQUENCE</scope>
    <source>
        <strain evidence="1">IPT5</strain>
    </source>
</reference>
<dbReference type="EMBL" id="MU006315">
    <property type="protein sequence ID" value="KAF2848796.1"/>
    <property type="molecule type" value="Genomic_DNA"/>
</dbReference>
<proteinExistence type="predicted"/>